<name>A0A1I5JHJ5_9HYPH</name>
<protein>
    <submittedName>
        <fullName evidence="3">Protease inhibitor Inh</fullName>
    </submittedName>
</protein>
<gene>
    <name evidence="3" type="ORF">SAMN04488056_111144</name>
</gene>
<dbReference type="GO" id="GO:0004866">
    <property type="term" value="F:endopeptidase inhibitor activity"/>
    <property type="evidence" value="ECO:0007669"/>
    <property type="project" value="InterPro"/>
</dbReference>
<dbReference type="EMBL" id="FOVR01000011">
    <property type="protein sequence ID" value="SFO71861.1"/>
    <property type="molecule type" value="Genomic_DNA"/>
</dbReference>
<dbReference type="InterPro" id="IPR021140">
    <property type="entry name" value="Inh/Omp19"/>
</dbReference>
<dbReference type="Pfam" id="PF02974">
    <property type="entry name" value="Inh"/>
    <property type="match status" value="1"/>
</dbReference>
<dbReference type="Proteomes" id="UP000199236">
    <property type="component" value="Unassembled WGS sequence"/>
</dbReference>
<accession>A0A1I5JHJ5</accession>
<feature type="domain" description="Alkaline proteinase inhibitor/ Outer membrane lipoprotein Omp19" evidence="2">
    <location>
        <begin position="130"/>
        <end position="206"/>
    </location>
</feature>
<dbReference type="SUPFAM" id="SSF50882">
    <property type="entry name" value="beta-Barrel protease inhibitors"/>
    <property type="match status" value="1"/>
</dbReference>
<dbReference type="InterPro" id="IPR016085">
    <property type="entry name" value="Protease_inh_B-barrel_dom"/>
</dbReference>
<evidence type="ECO:0000313" key="3">
    <source>
        <dbReference type="EMBL" id="SFO71861.1"/>
    </source>
</evidence>
<dbReference type="OrthoDB" id="8448791at2"/>
<dbReference type="AlphaFoldDB" id="A0A1I5JHJ5"/>
<evidence type="ECO:0000256" key="1">
    <source>
        <dbReference type="ARBA" id="ARBA00022729"/>
    </source>
</evidence>
<keyword evidence="1" id="KW-0732">Signal</keyword>
<dbReference type="Gene3D" id="2.40.128.10">
    <property type="match status" value="1"/>
</dbReference>
<evidence type="ECO:0000259" key="2">
    <source>
        <dbReference type="Pfam" id="PF02974"/>
    </source>
</evidence>
<reference evidence="3 4" key="1">
    <citation type="submission" date="2016-10" db="EMBL/GenBank/DDBJ databases">
        <authorList>
            <person name="de Groot N.N."/>
        </authorList>
    </citation>
    <scope>NUCLEOTIDE SEQUENCE [LARGE SCALE GENOMIC DNA]</scope>
    <source>
        <strain evidence="3 4">CGMCC 1.9157</strain>
    </source>
</reference>
<proteinExistence type="predicted"/>
<organism evidence="3 4">
    <name type="scientific">Cohaesibacter marisflavi</name>
    <dbReference type="NCBI Taxonomy" id="655353"/>
    <lineage>
        <taxon>Bacteria</taxon>
        <taxon>Pseudomonadati</taxon>
        <taxon>Pseudomonadota</taxon>
        <taxon>Alphaproteobacteria</taxon>
        <taxon>Hyphomicrobiales</taxon>
        <taxon>Cohaesibacteraceae</taxon>
    </lineage>
</organism>
<evidence type="ECO:0000313" key="4">
    <source>
        <dbReference type="Proteomes" id="UP000199236"/>
    </source>
</evidence>
<dbReference type="RefSeq" id="WP_090074633.1">
    <property type="nucleotide sequence ID" value="NZ_FOVR01000011.1"/>
</dbReference>
<sequence length="207" mass="21905">MTISLFALALGGCAVSSGGLSSSQSGAQQTAGAVGRGPVAMPDQSADLALVSASDKFSKPNESSLGVAEPGAAFDAVDAEFRQAYAEASQNFVPAGTTHAELKPYVGRWKLQPKNSREKLRQLGSSLGLSESCELVLEDARRDYGYKASGNSACPTSLFMLDSWVAFDDRLVLRDHMGDDIVKLRSDGRGVWVGVNKEGNMLVLKKS</sequence>
<keyword evidence="4" id="KW-1185">Reference proteome</keyword>